<evidence type="ECO:0000313" key="3">
    <source>
        <dbReference type="Proteomes" id="UP000230002"/>
    </source>
</evidence>
<name>A0A2G8RTC2_9APHY</name>
<feature type="region of interest" description="Disordered" evidence="1">
    <location>
        <begin position="1"/>
        <end position="54"/>
    </location>
</feature>
<dbReference type="Gene3D" id="3.30.710.10">
    <property type="entry name" value="Potassium Channel Kv1.1, Chain A"/>
    <property type="match status" value="1"/>
</dbReference>
<feature type="compositionally biased region" description="Basic and acidic residues" evidence="1">
    <location>
        <begin position="16"/>
        <end position="28"/>
    </location>
</feature>
<sequence>MQLWEDGQPPASDITAKARGDSSRRRTLYEFPTHWSEPDQAPRRSLPPPPRNALRRCSTTAVSAYVQLFASEEQALRPRSSLWDGVDGGEVTVETCDGVLFPACATLFRLVSPVLAAQLSSLSSSSSSSASSSRPHRIRVPETSAVIALLLAIYHPSAEPPSADLLGTFHALIAAEKYKMQKALRHLRSALSALAESDAADPILLYGIACRCGMHELATTAAKRTLRTEPEPAPVMYARLDGLGISAGCLHRLLVYQRKSREAARAVVDGWWRMNLERSCGLGKWGKDGSTPCWYERYMTAIGRQAWPNAASVTDTDLLRGVVSSCPRLKRGYGRKRGPCGYCSNPEKVLMFYNFAKYVGDSIDALVEEVVLAWPEST</sequence>
<gene>
    <name evidence="2" type="ORF">GSI_12642</name>
</gene>
<keyword evidence="3" id="KW-1185">Reference proteome</keyword>
<reference evidence="2 3" key="1">
    <citation type="journal article" date="2015" name="Sci. Rep.">
        <title>Chromosome-level genome map provides insights into diverse defense mechanisms in the medicinal fungus Ganoderma sinense.</title>
        <authorList>
            <person name="Zhu Y."/>
            <person name="Xu J."/>
            <person name="Sun C."/>
            <person name="Zhou S."/>
            <person name="Xu H."/>
            <person name="Nelson D.R."/>
            <person name="Qian J."/>
            <person name="Song J."/>
            <person name="Luo H."/>
            <person name="Xiang L."/>
            <person name="Li Y."/>
            <person name="Xu Z."/>
            <person name="Ji A."/>
            <person name="Wang L."/>
            <person name="Lu S."/>
            <person name="Hayward A."/>
            <person name="Sun W."/>
            <person name="Li X."/>
            <person name="Schwartz D.C."/>
            <person name="Wang Y."/>
            <person name="Chen S."/>
        </authorList>
    </citation>
    <scope>NUCLEOTIDE SEQUENCE [LARGE SCALE GENOMIC DNA]</scope>
    <source>
        <strain evidence="2 3">ZZ0214-1</strain>
    </source>
</reference>
<protein>
    <recommendedName>
        <fullName evidence="4">BTB domain-containing protein</fullName>
    </recommendedName>
</protein>
<evidence type="ECO:0000313" key="2">
    <source>
        <dbReference type="EMBL" id="PIL24756.1"/>
    </source>
</evidence>
<dbReference type="Proteomes" id="UP000230002">
    <property type="component" value="Unassembled WGS sequence"/>
</dbReference>
<organism evidence="2 3">
    <name type="scientific">Ganoderma sinense ZZ0214-1</name>
    <dbReference type="NCBI Taxonomy" id="1077348"/>
    <lineage>
        <taxon>Eukaryota</taxon>
        <taxon>Fungi</taxon>
        <taxon>Dikarya</taxon>
        <taxon>Basidiomycota</taxon>
        <taxon>Agaricomycotina</taxon>
        <taxon>Agaricomycetes</taxon>
        <taxon>Polyporales</taxon>
        <taxon>Polyporaceae</taxon>
        <taxon>Ganoderma</taxon>
    </lineage>
</organism>
<proteinExistence type="predicted"/>
<accession>A0A2G8RTC2</accession>
<dbReference type="AlphaFoldDB" id="A0A2G8RTC2"/>
<dbReference type="STRING" id="1077348.A0A2G8RTC2"/>
<dbReference type="InterPro" id="IPR011333">
    <property type="entry name" value="SKP1/BTB/POZ_sf"/>
</dbReference>
<dbReference type="OrthoDB" id="6359816at2759"/>
<dbReference type="EMBL" id="AYKW01000056">
    <property type="protein sequence ID" value="PIL24756.1"/>
    <property type="molecule type" value="Genomic_DNA"/>
</dbReference>
<evidence type="ECO:0008006" key="4">
    <source>
        <dbReference type="Google" id="ProtNLM"/>
    </source>
</evidence>
<comment type="caution">
    <text evidence="2">The sequence shown here is derived from an EMBL/GenBank/DDBJ whole genome shotgun (WGS) entry which is preliminary data.</text>
</comment>
<evidence type="ECO:0000256" key="1">
    <source>
        <dbReference type="SAM" id="MobiDB-lite"/>
    </source>
</evidence>